<evidence type="ECO:0000256" key="3">
    <source>
        <dbReference type="ARBA" id="ARBA00023015"/>
    </source>
</evidence>
<dbReference type="Pfam" id="PF03861">
    <property type="entry name" value="ANTAR"/>
    <property type="match status" value="1"/>
</dbReference>
<dbReference type="AlphaFoldDB" id="A0A1I5GB38"/>
<feature type="region of interest" description="Disordered" evidence="5">
    <location>
        <begin position="232"/>
        <end position="317"/>
    </location>
</feature>
<dbReference type="EMBL" id="FOWE01000006">
    <property type="protein sequence ID" value="SFO33137.1"/>
    <property type="molecule type" value="Genomic_DNA"/>
</dbReference>
<protein>
    <submittedName>
        <fullName evidence="7">ANTAR domain-containing protein</fullName>
    </submittedName>
</protein>
<evidence type="ECO:0000313" key="7">
    <source>
        <dbReference type="EMBL" id="SFO33137.1"/>
    </source>
</evidence>
<evidence type="ECO:0000256" key="4">
    <source>
        <dbReference type="ARBA" id="ARBA00023163"/>
    </source>
</evidence>
<dbReference type="SMART" id="SM01012">
    <property type="entry name" value="ANTAR"/>
    <property type="match status" value="1"/>
</dbReference>
<dbReference type="InterPro" id="IPR005561">
    <property type="entry name" value="ANTAR"/>
</dbReference>
<dbReference type="Gene3D" id="3.30.450.40">
    <property type="match status" value="1"/>
</dbReference>
<gene>
    <name evidence="7" type="ORF">SAMN05660359_02719</name>
</gene>
<dbReference type="PROSITE" id="PS50921">
    <property type="entry name" value="ANTAR"/>
    <property type="match status" value="1"/>
</dbReference>
<feature type="compositionally biased region" description="Basic and acidic residues" evidence="5">
    <location>
        <begin position="297"/>
        <end position="317"/>
    </location>
</feature>
<dbReference type="RefSeq" id="WP_075014048.1">
    <property type="nucleotide sequence ID" value="NZ_FOWE01000006.1"/>
</dbReference>
<dbReference type="Gene3D" id="1.10.10.10">
    <property type="entry name" value="Winged helix-like DNA-binding domain superfamily/Winged helix DNA-binding domain"/>
    <property type="match status" value="1"/>
</dbReference>
<dbReference type="InterPro" id="IPR036388">
    <property type="entry name" value="WH-like_DNA-bd_sf"/>
</dbReference>
<feature type="domain" description="ANTAR" evidence="6">
    <location>
        <begin position="169"/>
        <end position="230"/>
    </location>
</feature>
<dbReference type="GO" id="GO:0003723">
    <property type="term" value="F:RNA binding"/>
    <property type="evidence" value="ECO:0007669"/>
    <property type="project" value="InterPro"/>
</dbReference>
<evidence type="ECO:0000256" key="1">
    <source>
        <dbReference type="ARBA" id="ARBA00022679"/>
    </source>
</evidence>
<dbReference type="InterPro" id="IPR011006">
    <property type="entry name" value="CheY-like_superfamily"/>
</dbReference>
<dbReference type="OrthoDB" id="3683444at2"/>
<keyword evidence="1" id="KW-0808">Transferase</keyword>
<keyword evidence="3" id="KW-0805">Transcription regulation</keyword>
<dbReference type="Proteomes" id="UP000183642">
    <property type="component" value="Unassembled WGS sequence"/>
</dbReference>
<keyword evidence="2" id="KW-0418">Kinase</keyword>
<dbReference type="SUPFAM" id="SSF55781">
    <property type="entry name" value="GAF domain-like"/>
    <property type="match status" value="1"/>
</dbReference>
<dbReference type="SUPFAM" id="SSF52172">
    <property type="entry name" value="CheY-like"/>
    <property type="match status" value="1"/>
</dbReference>
<organism evidence="7 8">
    <name type="scientific">Geodermatophilus obscurus</name>
    <dbReference type="NCBI Taxonomy" id="1861"/>
    <lineage>
        <taxon>Bacteria</taxon>
        <taxon>Bacillati</taxon>
        <taxon>Actinomycetota</taxon>
        <taxon>Actinomycetes</taxon>
        <taxon>Geodermatophilales</taxon>
        <taxon>Geodermatophilaceae</taxon>
        <taxon>Geodermatophilus</taxon>
    </lineage>
</organism>
<name>A0A1I5GB38_9ACTN</name>
<dbReference type="GO" id="GO:0016301">
    <property type="term" value="F:kinase activity"/>
    <property type="evidence" value="ECO:0007669"/>
    <property type="project" value="UniProtKB-KW"/>
</dbReference>
<evidence type="ECO:0000256" key="5">
    <source>
        <dbReference type="SAM" id="MobiDB-lite"/>
    </source>
</evidence>
<evidence type="ECO:0000256" key="2">
    <source>
        <dbReference type="ARBA" id="ARBA00022777"/>
    </source>
</evidence>
<evidence type="ECO:0000313" key="8">
    <source>
        <dbReference type="Proteomes" id="UP000183642"/>
    </source>
</evidence>
<dbReference type="InterPro" id="IPR029016">
    <property type="entry name" value="GAF-like_dom_sf"/>
</dbReference>
<proteinExistence type="predicted"/>
<sequence>MHSAVRAVPATITDLVVDLASTPLSELLSGDLAGSVCGEVADALGVAGAACLLCDSDRVVVAGWSDPRAWSLACLQAEQRDGPALRAVTEGRTVVEADLHRLARDPHTARALVLRVGATVATPLRCSDRVLGSLQLYLDADRSPTADLVAGAEALARVLGTVTANTDLYRRSAETAAHLTEVLTSRAPVEQAKGALAERYRIGVAEAFGLLRAQARNRRQTVTAVARDVLAHVPGGPRPVPSDALSHSSQGGEAGGTSPGVAPAPPLRVPADHHRPVRVSRRPLAREAQTTPSDAQRPLRDASSRPQDRRSTDPASA</sequence>
<dbReference type="InterPro" id="IPR003018">
    <property type="entry name" value="GAF"/>
</dbReference>
<dbReference type="SMART" id="SM00065">
    <property type="entry name" value="GAF"/>
    <property type="match status" value="1"/>
</dbReference>
<evidence type="ECO:0000259" key="6">
    <source>
        <dbReference type="PROSITE" id="PS50921"/>
    </source>
</evidence>
<reference evidence="8" key="1">
    <citation type="submission" date="2016-10" db="EMBL/GenBank/DDBJ databases">
        <authorList>
            <person name="Varghese N."/>
            <person name="Submissions S."/>
        </authorList>
    </citation>
    <scope>NUCLEOTIDE SEQUENCE [LARGE SCALE GENOMIC DNA]</scope>
    <source>
        <strain evidence="8">DSM 43161</strain>
    </source>
</reference>
<accession>A0A1I5GB38</accession>
<keyword evidence="4" id="KW-0804">Transcription</keyword>
<keyword evidence="8" id="KW-1185">Reference proteome</keyword>